<dbReference type="Proteomes" id="UP000324800">
    <property type="component" value="Unassembled WGS sequence"/>
</dbReference>
<gene>
    <name evidence="1" type="ORF">EZS28_045613</name>
</gene>
<feature type="non-terminal residue" evidence="1">
    <location>
        <position position="175"/>
    </location>
</feature>
<protein>
    <submittedName>
        <fullName evidence="1">Uncharacterized protein</fullName>
    </submittedName>
</protein>
<accession>A0A5J4TM23</accession>
<evidence type="ECO:0000313" key="1">
    <source>
        <dbReference type="EMBL" id="KAA6358860.1"/>
    </source>
</evidence>
<dbReference type="AlphaFoldDB" id="A0A5J4TM23"/>
<comment type="caution">
    <text evidence="1">The sequence shown here is derived from an EMBL/GenBank/DDBJ whole genome shotgun (WGS) entry which is preliminary data.</text>
</comment>
<dbReference type="EMBL" id="SNRW01029255">
    <property type="protein sequence ID" value="KAA6358860.1"/>
    <property type="molecule type" value="Genomic_DNA"/>
</dbReference>
<evidence type="ECO:0000313" key="2">
    <source>
        <dbReference type="Proteomes" id="UP000324800"/>
    </source>
</evidence>
<sequence>MKQHINQEQDLHETEIRQLSRECLIYFQKYGEITVQGRLMTSRYAGSLISLISADGGNIHGNILEIHTTLSMISKFFSNLLKDRNKEIIIPRHSIPRHPDLIKQFNEQIEEEQEPINHSTVFMGYTYEMDQILEKYKLSDVTKNQPLRMISFHHELTRPTTTPYVQTWCSDLRVV</sequence>
<reference evidence="1 2" key="1">
    <citation type="submission" date="2019-03" db="EMBL/GenBank/DDBJ databases">
        <title>Single cell metagenomics reveals metabolic interactions within the superorganism composed of flagellate Streblomastix strix and complex community of Bacteroidetes bacteria on its surface.</title>
        <authorList>
            <person name="Treitli S.C."/>
            <person name="Kolisko M."/>
            <person name="Husnik F."/>
            <person name="Keeling P."/>
            <person name="Hampl V."/>
        </authorList>
    </citation>
    <scope>NUCLEOTIDE SEQUENCE [LARGE SCALE GENOMIC DNA]</scope>
    <source>
        <strain evidence="1">ST1C</strain>
    </source>
</reference>
<organism evidence="1 2">
    <name type="scientific">Streblomastix strix</name>
    <dbReference type="NCBI Taxonomy" id="222440"/>
    <lineage>
        <taxon>Eukaryota</taxon>
        <taxon>Metamonada</taxon>
        <taxon>Preaxostyla</taxon>
        <taxon>Oxymonadida</taxon>
        <taxon>Streblomastigidae</taxon>
        <taxon>Streblomastix</taxon>
    </lineage>
</organism>
<name>A0A5J4TM23_9EUKA</name>
<proteinExistence type="predicted"/>